<feature type="region of interest" description="Disordered" evidence="1">
    <location>
        <begin position="37"/>
        <end position="68"/>
    </location>
</feature>
<feature type="compositionally biased region" description="Polar residues" evidence="1">
    <location>
        <begin position="57"/>
        <end position="68"/>
    </location>
</feature>
<dbReference type="Pfam" id="PF05593">
    <property type="entry name" value="RHS_repeat"/>
    <property type="match status" value="1"/>
</dbReference>
<keyword evidence="2" id="KW-0732">Signal</keyword>
<accession>B3PKS3</accession>
<dbReference type="KEGG" id="cja:CJA_0830"/>
<feature type="signal peptide" evidence="2">
    <location>
        <begin position="1"/>
        <end position="22"/>
    </location>
</feature>
<dbReference type="InterPro" id="IPR006530">
    <property type="entry name" value="YD"/>
</dbReference>
<dbReference type="RefSeq" id="WP_012486491.1">
    <property type="nucleotide sequence ID" value="NC_010995.1"/>
</dbReference>
<sequence>MNNTRQLLFSILLIATPIAALAQAITYEYTYDELGRLTDASDPQNGTRAYQYDPAGNRTTMTAGGSGNSAPIANPDYITLSPLYRTFTLNPLANDSDADGDPLTIVSFTSLSIGHVTRNGNTFNIVGTFGPASGTFTYTIADGKGGQATATVYVTTR</sequence>
<dbReference type="HOGENOM" id="CLU_1674769_0_0_6"/>
<name>B3PKS3_CELJU</name>
<dbReference type="Pfam" id="PF17963">
    <property type="entry name" value="Big_9"/>
    <property type="match status" value="1"/>
</dbReference>
<evidence type="ECO:0000313" key="4">
    <source>
        <dbReference type="Proteomes" id="UP000001036"/>
    </source>
</evidence>
<organism evidence="3 4">
    <name type="scientific">Cellvibrio japonicus (strain Ueda107)</name>
    <name type="common">Pseudomonas fluorescens subsp. cellulosa</name>
    <dbReference type="NCBI Taxonomy" id="498211"/>
    <lineage>
        <taxon>Bacteria</taxon>
        <taxon>Pseudomonadati</taxon>
        <taxon>Pseudomonadota</taxon>
        <taxon>Gammaproteobacteria</taxon>
        <taxon>Cellvibrionales</taxon>
        <taxon>Cellvibrionaceae</taxon>
        <taxon>Cellvibrio</taxon>
    </lineage>
</organism>
<dbReference type="Gene3D" id="2.180.10.10">
    <property type="entry name" value="RHS repeat-associated core"/>
    <property type="match status" value="1"/>
</dbReference>
<dbReference type="EMBL" id="CP000934">
    <property type="protein sequence ID" value="ACE82920.1"/>
    <property type="molecule type" value="Genomic_DNA"/>
</dbReference>
<gene>
    <name evidence="3" type="ordered locus">CJA_0830</name>
</gene>
<proteinExistence type="predicted"/>
<dbReference type="AlphaFoldDB" id="B3PKS3"/>
<dbReference type="Proteomes" id="UP000001036">
    <property type="component" value="Chromosome"/>
</dbReference>
<dbReference type="eggNOG" id="COG3209">
    <property type="taxonomic scope" value="Bacteria"/>
</dbReference>
<evidence type="ECO:0000256" key="1">
    <source>
        <dbReference type="SAM" id="MobiDB-lite"/>
    </source>
</evidence>
<dbReference type="STRING" id="498211.CJA_0830"/>
<protein>
    <submittedName>
        <fullName evidence="3">Fibronectin type III domain protein</fullName>
    </submittedName>
</protein>
<dbReference type="OrthoDB" id="220114at2"/>
<evidence type="ECO:0000313" key="3">
    <source>
        <dbReference type="EMBL" id="ACE82920.1"/>
    </source>
</evidence>
<evidence type="ECO:0000256" key="2">
    <source>
        <dbReference type="SAM" id="SignalP"/>
    </source>
</evidence>
<dbReference type="NCBIfam" id="TIGR01643">
    <property type="entry name" value="YD_repeat_2x"/>
    <property type="match status" value="2"/>
</dbReference>
<feature type="chain" id="PRO_5002796768" evidence="2">
    <location>
        <begin position="23"/>
        <end position="157"/>
    </location>
</feature>
<keyword evidence="4" id="KW-1185">Reference proteome</keyword>
<reference evidence="3 4" key="1">
    <citation type="journal article" date="2008" name="J. Bacteriol.">
        <title>Insights into plant cell wall degradation from the genome sequence of the soil bacterium Cellvibrio japonicus.</title>
        <authorList>
            <person name="Deboy R.T."/>
            <person name="Mongodin E.F."/>
            <person name="Fouts D.E."/>
            <person name="Tailford L.E."/>
            <person name="Khouri H."/>
            <person name="Emerson J.B."/>
            <person name="Mohamoud Y."/>
            <person name="Watkins K."/>
            <person name="Henrissat B."/>
            <person name="Gilbert H.J."/>
            <person name="Nelson K.E."/>
        </authorList>
    </citation>
    <scope>NUCLEOTIDE SEQUENCE [LARGE SCALE GENOMIC DNA]</scope>
    <source>
        <strain evidence="3 4">Ueda107</strain>
    </source>
</reference>
<dbReference type="InterPro" id="IPR031325">
    <property type="entry name" value="RHS_repeat"/>
</dbReference>